<organism evidence="1 2">
    <name type="scientific">Colletotrichum tabaci</name>
    <dbReference type="NCBI Taxonomy" id="1209068"/>
    <lineage>
        <taxon>Eukaryota</taxon>
        <taxon>Fungi</taxon>
        <taxon>Dikarya</taxon>
        <taxon>Ascomycota</taxon>
        <taxon>Pezizomycotina</taxon>
        <taxon>Sordariomycetes</taxon>
        <taxon>Hypocreomycetidae</taxon>
        <taxon>Glomerellales</taxon>
        <taxon>Glomerellaceae</taxon>
        <taxon>Colletotrichum</taxon>
        <taxon>Colletotrichum destructivum species complex</taxon>
    </lineage>
</organism>
<protein>
    <submittedName>
        <fullName evidence="1">Uncharacterized protein</fullName>
    </submittedName>
</protein>
<dbReference type="Proteomes" id="UP001327957">
    <property type="component" value="Unassembled WGS sequence"/>
</dbReference>
<dbReference type="InterPro" id="IPR008922">
    <property type="entry name" value="Di-copper_centre_dom_sf"/>
</dbReference>
<comment type="caution">
    <text evidence="1">The sequence shown here is derived from an EMBL/GenBank/DDBJ whole genome shotgun (WGS) entry which is preliminary data.</text>
</comment>
<evidence type="ECO:0000313" key="1">
    <source>
        <dbReference type="EMBL" id="KAK6210350.1"/>
    </source>
</evidence>
<accession>A0AAV9T1W4</accession>
<proteinExistence type="predicted"/>
<gene>
    <name evidence="1" type="ORF">QIS74_11934</name>
</gene>
<keyword evidence="2" id="KW-1185">Reference proteome</keyword>
<name>A0AAV9T1W4_9PEZI</name>
<sequence>MVLFQTSIFMAVQIFVVPLLLGDACALLAFRATESTQQEINTGVALANIIRQPYSNVLARVENNASDTRRCKRGNVRVRREWTKCPIEPRLVSDLILLEIGSRHDGGPTLMSSDGNPVPHEGLVLANLWNNVAIVLPPGNGGGCVTRSPFSSMPVRLGPQAMPSYGNATT</sequence>
<dbReference type="Gene3D" id="1.10.1280.10">
    <property type="entry name" value="Di-copper center containing domain from catechol oxidase"/>
    <property type="match status" value="1"/>
</dbReference>
<dbReference type="AlphaFoldDB" id="A0AAV9T1W4"/>
<evidence type="ECO:0000313" key="2">
    <source>
        <dbReference type="Proteomes" id="UP001327957"/>
    </source>
</evidence>
<dbReference type="EMBL" id="JASAOK010000047">
    <property type="protein sequence ID" value="KAK6210350.1"/>
    <property type="molecule type" value="Genomic_DNA"/>
</dbReference>
<reference evidence="1 2" key="1">
    <citation type="submission" date="2023-04" db="EMBL/GenBank/DDBJ databases">
        <title>Colletotrichum tabacum stain YC1 causing leaf anthracnose on Nicotiana tabacum(L.) cv.</title>
        <authorList>
            <person name="Ji Z."/>
            <person name="Wang M."/>
            <person name="Zhang J."/>
            <person name="Wang N."/>
            <person name="Zhou Z."/>
        </authorList>
    </citation>
    <scope>NUCLEOTIDE SEQUENCE [LARGE SCALE GENOMIC DNA]</scope>
    <source>
        <strain evidence="1 2">YC1</strain>
    </source>
</reference>